<evidence type="ECO:0000256" key="6">
    <source>
        <dbReference type="SAM" id="MobiDB-lite"/>
    </source>
</evidence>
<feature type="transmembrane region" description="Helical" evidence="7">
    <location>
        <begin position="308"/>
        <end position="332"/>
    </location>
</feature>
<feature type="compositionally biased region" description="Low complexity" evidence="6">
    <location>
        <begin position="21"/>
        <end position="55"/>
    </location>
</feature>
<dbReference type="GO" id="GO:0005886">
    <property type="term" value="C:plasma membrane"/>
    <property type="evidence" value="ECO:0007669"/>
    <property type="project" value="UniProtKB-SubCell"/>
</dbReference>
<dbReference type="RefSeq" id="WP_246131113.1">
    <property type="nucleotide sequence ID" value="NZ_BAAARM010000003.1"/>
</dbReference>
<feature type="transmembrane region" description="Helical" evidence="7">
    <location>
        <begin position="78"/>
        <end position="98"/>
    </location>
</feature>
<dbReference type="InterPro" id="IPR001851">
    <property type="entry name" value="ABC_transp_permease"/>
</dbReference>
<dbReference type="PANTHER" id="PTHR30482:SF4">
    <property type="entry name" value="SLR1201 PROTEIN"/>
    <property type="match status" value="1"/>
</dbReference>
<dbReference type="Proteomes" id="UP000321181">
    <property type="component" value="Unassembled WGS sequence"/>
</dbReference>
<feature type="compositionally biased region" description="Low complexity" evidence="6">
    <location>
        <begin position="428"/>
        <end position="454"/>
    </location>
</feature>
<evidence type="ECO:0000256" key="2">
    <source>
        <dbReference type="ARBA" id="ARBA00022475"/>
    </source>
</evidence>
<evidence type="ECO:0000256" key="4">
    <source>
        <dbReference type="ARBA" id="ARBA00022989"/>
    </source>
</evidence>
<dbReference type="PANTHER" id="PTHR30482">
    <property type="entry name" value="HIGH-AFFINITY BRANCHED-CHAIN AMINO ACID TRANSPORT SYSTEM PERMEASE"/>
    <property type="match status" value="1"/>
</dbReference>
<evidence type="ECO:0000256" key="3">
    <source>
        <dbReference type="ARBA" id="ARBA00022692"/>
    </source>
</evidence>
<dbReference type="Pfam" id="PF02653">
    <property type="entry name" value="BPD_transp_2"/>
    <property type="match status" value="1"/>
</dbReference>
<feature type="transmembrane region" description="Helical" evidence="7">
    <location>
        <begin position="104"/>
        <end position="122"/>
    </location>
</feature>
<feature type="transmembrane region" description="Helical" evidence="7">
    <location>
        <begin position="344"/>
        <end position="370"/>
    </location>
</feature>
<dbReference type="NCBIfam" id="TIGR03408">
    <property type="entry name" value="urea_trans_UrtC"/>
    <property type="match status" value="1"/>
</dbReference>
<dbReference type="AlphaFoldDB" id="A0A512DCA2"/>
<keyword evidence="3 7" id="KW-0812">Transmembrane</keyword>
<keyword evidence="5 7" id="KW-0472">Membrane</keyword>
<evidence type="ECO:0000313" key="8">
    <source>
        <dbReference type="EMBL" id="GEO34108.1"/>
    </source>
</evidence>
<dbReference type="GO" id="GO:0015658">
    <property type="term" value="F:branched-chain amino acid transmembrane transporter activity"/>
    <property type="evidence" value="ECO:0007669"/>
    <property type="project" value="InterPro"/>
</dbReference>
<evidence type="ECO:0000313" key="9">
    <source>
        <dbReference type="Proteomes" id="UP000321181"/>
    </source>
</evidence>
<dbReference type="InterPro" id="IPR017778">
    <property type="entry name" value="ABC_transptr_urea_perm_UrtC"/>
</dbReference>
<feature type="transmembrane region" description="Helical" evidence="7">
    <location>
        <begin position="180"/>
        <end position="202"/>
    </location>
</feature>
<evidence type="ECO:0000256" key="1">
    <source>
        <dbReference type="ARBA" id="ARBA00004651"/>
    </source>
</evidence>
<comment type="subcellular location">
    <subcellularLocation>
        <location evidence="1">Cell membrane</location>
        <topology evidence="1">Multi-pass membrane protein</topology>
    </subcellularLocation>
</comment>
<reference evidence="8 9" key="1">
    <citation type="submission" date="2019-07" db="EMBL/GenBank/DDBJ databases">
        <title>Whole genome shotgun sequence of Cellulomonas aerilata NBRC 106308.</title>
        <authorList>
            <person name="Hosoyama A."/>
            <person name="Uohara A."/>
            <person name="Ohji S."/>
            <person name="Ichikawa N."/>
        </authorList>
    </citation>
    <scope>NUCLEOTIDE SEQUENCE [LARGE SCALE GENOMIC DNA]</scope>
    <source>
        <strain evidence="8 9">NBRC 106308</strain>
    </source>
</reference>
<feature type="transmembrane region" description="Helical" evidence="7">
    <location>
        <begin position="382"/>
        <end position="407"/>
    </location>
</feature>
<evidence type="ECO:0008006" key="10">
    <source>
        <dbReference type="Google" id="ProtNLM"/>
    </source>
</evidence>
<name>A0A512DCA2_9CELL</name>
<feature type="region of interest" description="Disordered" evidence="6">
    <location>
        <begin position="1"/>
        <end position="69"/>
    </location>
</feature>
<keyword evidence="9" id="KW-1185">Reference proteome</keyword>
<protein>
    <recommendedName>
        <fullName evidence="10">Urea ABC transporter permease subunit UrtC</fullName>
    </recommendedName>
</protein>
<dbReference type="EMBL" id="BJYY01000013">
    <property type="protein sequence ID" value="GEO34108.1"/>
    <property type="molecule type" value="Genomic_DNA"/>
</dbReference>
<accession>A0A512DCA2</accession>
<feature type="transmembrane region" description="Helical" evidence="7">
    <location>
        <begin position="258"/>
        <end position="278"/>
    </location>
</feature>
<keyword evidence="4 7" id="KW-1133">Transmembrane helix</keyword>
<comment type="caution">
    <text evidence="8">The sequence shown here is derived from an EMBL/GenBank/DDBJ whole genome shotgun (WGS) entry which is preliminary data.</text>
</comment>
<evidence type="ECO:0000256" key="5">
    <source>
        <dbReference type="ARBA" id="ARBA00023136"/>
    </source>
</evidence>
<feature type="transmembrane region" description="Helical" evidence="7">
    <location>
        <begin position="208"/>
        <end position="227"/>
    </location>
</feature>
<keyword evidence="2" id="KW-1003">Cell membrane</keyword>
<dbReference type="CDD" id="cd06581">
    <property type="entry name" value="TM_PBP1_LivM_like"/>
    <property type="match status" value="1"/>
</dbReference>
<sequence>MTRMTWTPPPPFEPRDDRPADGAAAPATPAGTSTGTPAGTSAGTSTGTAVAGTTPTTPPSPSPQRGPRSWLTAARGRTLAGFTLAAVLLLVVAPAVLPDFRLNLLAKFLCLAMVAVGIGLAWGRGGMLTLGQGVYFGLGAYLMAMHLKLTDAGPGGVPDFMLLYGDGTVPGWWEPLRSPVVTLLAIVVVPVALAVVLGLAVFTRRVRGAYFAILSQALAAAFAILLVGQQKVTGGTNGLNGFRSFFGYDLADPVNKRMLYLIAAVTLLVMVAVVRLLMVSRFGELLVAVRDGENRVRFLGYDPARVKVVAYAVAAAFAGVGGALFVPIVGIVSPADVGVVPSIGFLVGVAIGGRATLLGPVLGSVAVAWAQTSLSESFPSAWTYAQGALFILVIAFLPGGLASLGGLQAAVRRRRAPDGTTGDGASGSAGPATADAAGRPGGLTAAADAADHVAPVPPTHSVEPAGRLP</sequence>
<feature type="region of interest" description="Disordered" evidence="6">
    <location>
        <begin position="415"/>
        <end position="469"/>
    </location>
</feature>
<evidence type="ECO:0000256" key="7">
    <source>
        <dbReference type="SAM" id="Phobius"/>
    </source>
</evidence>
<dbReference type="InterPro" id="IPR043428">
    <property type="entry name" value="LivM-like"/>
</dbReference>
<organism evidence="8 9">
    <name type="scientific">Cellulomonas aerilata</name>
    <dbReference type="NCBI Taxonomy" id="515326"/>
    <lineage>
        <taxon>Bacteria</taxon>
        <taxon>Bacillati</taxon>
        <taxon>Actinomycetota</taxon>
        <taxon>Actinomycetes</taxon>
        <taxon>Micrococcales</taxon>
        <taxon>Cellulomonadaceae</taxon>
        <taxon>Cellulomonas</taxon>
    </lineage>
</organism>
<gene>
    <name evidence="8" type="ORF">CAE01nite_18330</name>
</gene>
<proteinExistence type="predicted"/>